<gene>
    <name evidence="1" type="ORF">UFOPK1889_00731</name>
</gene>
<protein>
    <submittedName>
        <fullName evidence="1">Unannotated protein</fullName>
    </submittedName>
</protein>
<evidence type="ECO:0000313" key="1">
    <source>
        <dbReference type="EMBL" id="CAB4618740.1"/>
    </source>
</evidence>
<name>A0A6J6HZX6_9ZZZZ</name>
<dbReference type="AlphaFoldDB" id="A0A6J6HZX6"/>
<reference evidence="1" key="1">
    <citation type="submission" date="2020-05" db="EMBL/GenBank/DDBJ databases">
        <authorList>
            <person name="Chiriac C."/>
            <person name="Salcher M."/>
            <person name="Ghai R."/>
            <person name="Kavagutti S V."/>
        </authorList>
    </citation>
    <scope>NUCLEOTIDE SEQUENCE</scope>
</reference>
<organism evidence="1">
    <name type="scientific">freshwater metagenome</name>
    <dbReference type="NCBI Taxonomy" id="449393"/>
    <lineage>
        <taxon>unclassified sequences</taxon>
        <taxon>metagenomes</taxon>
        <taxon>ecological metagenomes</taxon>
    </lineage>
</organism>
<dbReference type="EMBL" id="CAEZUZ010000110">
    <property type="protein sequence ID" value="CAB4618740.1"/>
    <property type="molecule type" value="Genomic_DNA"/>
</dbReference>
<sequence>MCACAVPVALHWLCIERDNHVVIFCDAVEQPTCNVHVVGHCKCIARSDLEFPLTRHYFGICARNKKACIHASLCVLFDDLTTDNATCADATVVRTLWLRESAYGETVWSSVETKHGVFLLDAVPHFLVGILCLHCCKWCTSVGGVRRRIFCKKHVTHDKNVLATTDWIWALEHRAQDAVG</sequence>
<proteinExistence type="predicted"/>
<accession>A0A6J6HZX6</accession>